<reference evidence="2 3" key="1">
    <citation type="journal article" date="2012" name="Stand. Genomic Sci.">
        <title>Complete genome sequence of Terriglobus saanensis type strain SP1PR4(T), an Acidobacteria from tundra soil.</title>
        <authorList>
            <person name="Rawat S.R."/>
            <person name="Mannisto M.K."/>
            <person name="Starovoytov V."/>
            <person name="Goodwin L."/>
            <person name="Nolan M."/>
            <person name="Hauser L."/>
            <person name="Land M."/>
            <person name="Davenport K.W."/>
            <person name="Woyke T."/>
            <person name="Haggblom M.M."/>
        </authorList>
    </citation>
    <scope>NUCLEOTIDE SEQUENCE</scope>
    <source>
        <strain evidence="3">ATCC BAA-1853 / DSM 23119 / SP1PR4</strain>
    </source>
</reference>
<feature type="compositionally biased region" description="Low complexity" evidence="1">
    <location>
        <begin position="65"/>
        <end position="77"/>
    </location>
</feature>
<feature type="region of interest" description="Disordered" evidence="1">
    <location>
        <begin position="59"/>
        <end position="87"/>
    </location>
</feature>
<name>E8UX90_TERSS</name>
<dbReference type="HOGENOM" id="CLU_526543_0_0_0"/>
<evidence type="ECO:0000313" key="3">
    <source>
        <dbReference type="Proteomes" id="UP000006844"/>
    </source>
</evidence>
<dbReference type="AlphaFoldDB" id="E8UX90"/>
<protein>
    <submittedName>
        <fullName evidence="2">VWFA-related domain-containing protein</fullName>
    </submittedName>
</protein>
<gene>
    <name evidence="2" type="ordered locus">AciPR4_2251</name>
</gene>
<evidence type="ECO:0000256" key="1">
    <source>
        <dbReference type="SAM" id="MobiDB-lite"/>
    </source>
</evidence>
<organism evidence="2 3">
    <name type="scientific">Terriglobus saanensis (strain ATCC BAA-1853 / DSM 23119 / SP1PR4)</name>
    <dbReference type="NCBI Taxonomy" id="401053"/>
    <lineage>
        <taxon>Bacteria</taxon>
        <taxon>Pseudomonadati</taxon>
        <taxon>Acidobacteriota</taxon>
        <taxon>Terriglobia</taxon>
        <taxon>Terriglobales</taxon>
        <taxon>Acidobacteriaceae</taxon>
        <taxon>Terriglobus</taxon>
    </lineage>
</organism>
<keyword evidence="3" id="KW-1185">Reference proteome</keyword>
<dbReference type="STRING" id="401053.AciPR4_2251"/>
<dbReference type="KEGG" id="tsa:AciPR4_2251"/>
<evidence type="ECO:0000313" key="2">
    <source>
        <dbReference type="EMBL" id="ADV83053.1"/>
    </source>
</evidence>
<dbReference type="Proteomes" id="UP000006844">
    <property type="component" value="Chromosome"/>
</dbReference>
<dbReference type="InterPro" id="IPR017802">
    <property type="entry name" value="VWFA-rel_acidobac-type"/>
</dbReference>
<dbReference type="eggNOG" id="ENOG5033R4H">
    <property type="taxonomic scope" value="Bacteria"/>
</dbReference>
<accession>E8UX90</accession>
<dbReference type="EMBL" id="CP002467">
    <property type="protein sequence ID" value="ADV83053.1"/>
    <property type="molecule type" value="Genomic_DNA"/>
</dbReference>
<dbReference type="NCBIfam" id="TIGR03436">
    <property type="entry name" value="acidobact_VWFA"/>
    <property type="match status" value="1"/>
</dbReference>
<proteinExistence type="predicted"/>
<sequence length="568" mass="62338">MYEFAALSAEAVGCLRVVPRSSLTRANKILKSSARGAMKLSPAMLALLATSFGLSAQQPVPPVSTPSSATPAITPAQLRPPAQGTTLQPDASGLYTIRRYASLVVLDVVVQDAKGNIVTDLKRNDFHVTEAKEDQTILNFEETGSHLPDVSAAAINSTQDLDKTAPRAPVNIILLDEFNTRFEDMAFARYSLKKFLEKQPDKLTTPTMLLSVSLEKFTVLHDYTQNKQDLIDSLDHHFVAYPWQTHQFAWIAERYGTAFSTLMRVAEATQGHPGHKNMIWIGRGFPPFNFQNVPIDAQNRVNSLVQQCVNMLRDARITLYTIDPAGLQVNNTYGSAAEFNDPFGGNYQFAKLATATGGKALYGRNDVDAEIGTTVRDGASFYTLTYRPGNTSLDPQKFRKIRITLDRPGLVATTREGYYLQGGPAPVNPQNPSRRLAFDLISAADSTMVYDAVPISVLPSPTDPDSFTVRIDAKGLVWTFATDIEKRHADLVMMVTTFDKKGKELKRSAHSMKITAPDGVPPTGRIEIGTQLPAKIEHDTKAVRVRFVVRVSQTGRIGTADLTLPGKP</sequence>